<evidence type="ECO:0000313" key="2">
    <source>
        <dbReference type="Proteomes" id="UP000077069"/>
    </source>
</evidence>
<dbReference type="AlphaFoldDB" id="A0A177C5T6"/>
<sequence>MQKSNNFTDHPALATELSDPLLHGLNKPLYSASHSVALILEQTKALMVNRTLGQLKHSPRVIPGDKSVEVDFEAIASLNIADRASFRFALFAEGSDKELARSPWSEFIEIQKEAEIPQMYIRDGFAQRKTVRKIWTKTFAENDTDGHLVTTIKGYGVMTFPKAEHTAQD</sequence>
<reference evidence="1 2" key="1">
    <citation type="submission" date="2016-05" db="EMBL/GenBank/DDBJ databases">
        <title>Comparative analysis of secretome profiles of manganese(II)-oxidizing ascomycete fungi.</title>
        <authorList>
            <consortium name="DOE Joint Genome Institute"/>
            <person name="Zeiner C.A."/>
            <person name="Purvine S.O."/>
            <person name="Zink E.M."/>
            <person name="Wu S."/>
            <person name="Pasa-Tolic L."/>
            <person name="Chaput D.L."/>
            <person name="Haridas S."/>
            <person name="Grigoriev I.V."/>
            <person name="Santelli C.M."/>
            <person name="Hansel C.M."/>
        </authorList>
    </citation>
    <scope>NUCLEOTIDE SEQUENCE [LARGE SCALE GENOMIC DNA]</scope>
    <source>
        <strain evidence="1 2">AP3s5-JAC2a</strain>
    </source>
</reference>
<keyword evidence="2" id="KW-1185">Reference proteome</keyword>
<dbReference type="GeneID" id="28763877"/>
<dbReference type="InParanoid" id="A0A177C5T6"/>
<evidence type="ECO:0000313" key="1">
    <source>
        <dbReference type="EMBL" id="OAG02249.1"/>
    </source>
</evidence>
<organism evidence="1 2">
    <name type="scientific">Paraphaeosphaeria sporulosa</name>
    <dbReference type="NCBI Taxonomy" id="1460663"/>
    <lineage>
        <taxon>Eukaryota</taxon>
        <taxon>Fungi</taxon>
        <taxon>Dikarya</taxon>
        <taxon>Ascomycota</taxon>
        <taxon>Pezizomycotina</taxon>
        <taxon>Dothideomycetes</taxon>
        <taxon>Pleosporomycetidae</taxon>
        <taxon>Pleosporales</taxon>
        <taxon>Massarineae</taxon>
        <taxon>Didymosphaeriaceae</taxon>
        <taxon>Paraphaeosphaeria</taxon>
    </lineage>
</organism>
<protein>
    <submittedName>
        <fullName evidence="1">Uncharacterized protein</fullName>
    </submittedName>
</protein>
<dbReference type="OrthoDB" id="5688106at2759"/>
<name>A0A177C5T6_9PLEO</name>
<dbReference type="Proteomes" id="UP000077069">
    <property type="component" value="Unassembled WGS sequence"/>
</dbReference>
<proteinExistence type="predicted"/>
<gene>
    <name evidence="1" type="ORF">CC84DRAFT_1179187</name>
</gene>
<accession>A0A177C5T6</accession>
<dbReference type="EMBL" id="KV441556">
    <property type="protein sequence ID" value="OAG02249.1"/>
    <property type="molecule type" value="Genomic_DNA"/>
</dbReference>
<dbReference type="RefSeq" id="XP_018032614.1">
    <property type="nucleotide sequence ID" value="XM_018180391.1"/>
</dbReference>